<dbReference type="InterPro" id="IPR001763">
    <property type="entry name" value="Rhodanese-like_dom"/>
</dbReference>
<dbReference type="PROSITE" id="PS51257">
    <property type="entry name" value="PROKAR_LIPOPROTEIN"/>
    <property type="match status" value="1"/>
</dbReference>
<evidence type="ECO:0000313" key="3">
    <source>
        <dbReference type="Proteomes" id="UP000326354"/>
    </source>
</evidence>
<dbReference type="SMART" id="SM00450">
    <property type="entry name" value="RHOD"/>
    <property type="match status" value="1"/>
</dbReference>
<dbReference type="EMBL" id="AP019860">
    <property type="protein sequence ID" value="BBM82912.1"/>
    <property type="molecule type" value="Genomic_DNA"/>
</dbReference>
<protein>
    <submittedName>
        <fullName evidence="2">Rhodanese</fullName>
    </submittedName>
</protein>
<dbReference type="CDD" id="cd00158">
    <property type="entry name" value="RHOD"/>
    <property type="match status" value="1"/>
</dbReference>
<dbReference type="PANTHER" id="PTHR45431">
    <property type="entry name" value="RHODANESE-LIKE DOMAIN-CONTAINING PROTEIN 15, CHLOROPLASTIC"/>
    <property type="match status" value="1"/>
</dbReference>
<dbReference type="InterPro" id="IPR036873">
    <property type="entry name" value="Rhodanese-like_dom_sf"/>
</dbReference>
<dbReference type="Pfam" id="PF00581">
    <property type="entry name" value="Rhodanese"/>
    <property type="match status" value="1"/>
</dbReference>
<dbReference type="Proteomes" id="UP000326354">
    <property type="component" value="Chromosome"/>
</dbReference>
<gene>
    <name evidence="2" type="ORF">UABAM_01255</name>
</gene>
<keyword evidence="3" id="KW-1185">Reference proteome</keyword>
<sequence>MKRLLFLIVVFLLSCSSTPERDKNVFENVSAKQAQTIMEDSSVVVLDVRTANEYNDGHIKDALNIDIKSENFMDEMQKLDKDTTYVMHCRSGGRSAMALEKVKDFGFKKIYHMDGGMLEWAENNLPIEK</sequence>
<dbReference type="OrthoDB" id="9800872at2"/>
<name>A0A5S9IK94_UABAM</name>
<accession>A0A5S9IK94</accession>
<evidence type="ECO:0000313" key="2">
    <source>
        <dbReference type="EMBL" id="BBM82912.1"/>
    </source>
</evidence>
<dbReference type="KEGG" id="uam:UABAM_01255"/>
<proteinExistence type="predicted"/>
<feature type="domain" description="Rhodanese" evidence="1">
    <location>
        <begin position="39"/>
        <end position="129"/>
    </location>
</feature>
<reference evidence="2 3" key="1">
    <citation type="submission" date="2019-08" db="EMBL/GenBank/DDBJ databases">
        <title>Complete genome sequence of Candidatus Uab amorphum.</title>
        <authorList>
            <person name="Shiratori T."/>
            <person name="Suzuki S."/>
            <person name="Kakizawa Y."/>
            <person name="Ishida K."/>
        </authorList>
    </citation>
    <scope>NUCLEOTIDE SEQUENCE [LARGE SCALE GENOMIC DNA]</scope>
    <source>
        <strain evidence="2 3">SRT547</strain>
    </source>
</reference>
<dbReference type="AlphaFoldDB" id="A0A5S9IK94"/>
<organism evidence="2 3">
    <name type="scientific">Uabimicrobium amorphum</name>
    <dbReference type="NCBI Taxonomy" id="2596890"/>
    <lineage>
        <taxon>Bacteria</taxon>
        <taxon>Pseudomonadati</taxon>
        <taxon>Planctomycetota</taxon>
        <taxon>Candidatus Uabimicrobiia</taxon>
        <taxon>Candidatus Uabimicrobiales</taxon>
        <taxon>Candidatus Uabimicrobiaceae</taxon>
        <taxon>Candidatus Uabimicrobium</taxon>
    </lineage>
</organism>
<dbReference type="InterPro" id="IPR052367">
    <property type="entry name" value="Thiosulfate_ST/Rhodanese-like"/>
</dbReference>
<evidence type="ECO:0000259" key="1">
    <source>
        <dbReference type="PROSITE" id="PS50206"/>
    </source>
</evidence>
<dbReference type="PROSITE" id="PS50206">
    <property type="entry name" value="RHODANESE_3"/>
    <property type="match status" value="1"/>
</dbReference>
<dbReference type="SUPFAM" id="SSF52821">
    <property type="entry name" value="Rhodanese/Cell cycle control phosphatase"/>
    <property type="match status" value="1"/>
</dbReference>
<dbReference type="PANTHER" id="PTHR45431:SF3">
    <property type="entry name" value="RHODANESE-LIKE DOMAIN-CONTAINING PROTEIN 15, CHLOROPLASTIC"/>
    <property type="match status" value="1"/>
</dbReference>
<dbReference type="Gene3D" id="3.40.250.10">
    <property type="entry name" value="Rhodanese-like domain"/>
    <property type="match status" value="1"/>
</dbReference>